<reference evidence="2" key="2">
    <citation type="journal article" date="2015" name="Data Brief">
        <title>Shoot transcriptome of the giant reed, Arundo donax.</title>
        <authorList>
            <person name="Barrero R.A."/>
            <person name="Guerrero F.D."/>
            <person name="Moolhuijzen P."/>
            <person name="Goolsby J.A."/>
            <person name="Tidwell J."/>
            <person name="Bellgard S.E."/>
            <person name="Bellgard M.I."/>
        </authorList>
    </citation>
    <scope>NUCLEOTIDE SEQUENCE</scope>
    <source>
        <tissue evidence="2">Shoot tissue taken approximately 20 cm above the soil surface</tissue>
    </source>
</reference>
<name>A0A0A9H1E4_ARUDO</name>
<reference evidence="2" key="1">
    <citation type="submission" date="2014-09" db="EMBL/GenBank/DDBJ databases">
        <authorList>
            <person name="Magalhaes I.L.F."/>
            <person name="Oliveira U."/>
            <person name="Santos F.R."/>
            <person name="Vidigal T.H.D.A."/>
            <person name="Brescovit A.D."/>
            <person name="Santos A.J."/>
        </authorList>
    </citation>
    <scope>NUCLEOTIDE SEQUENCE</scope>
    <source>
        <tissue evidence="2">Shoot tissue taken approximately 20 cm above the soil surface</tissue>
    </source>
</reference>
<dbReference type="EMBL" id="GBRH01169255">
    <property type="protein sequence ID" value="JAE28641.1"/>
    <property type="molecule type" value="Transcribed_RNA"/>
</dbReference>
<accession>A0A0A9H1E4</accession>
<sequence length="139" mass="14886">MIQTGTGKVAMVESSSGWNGTEPNQKATGLNKPTALSRTSLCARETVPQKQNIKCHWMLLLPCLLGCHCRGTRNGEPRSRWLASMAGFCAASCSRPPKSFLLPRFTVAGAGTTHNAGRGSGGDKLRDYPSLLLFLSLPP</sequence>
<feature type="region of interest" description="Disordered" evidence="1">
    <location>
        <begin position="1"/>
        <end position="31"/>
    </location>
</feature>
<proteinExistence type="predicted"/>
<dbReference type="AlphaFoldDB" id="A0A0A9H1E4"/>
<organism evidence="2">
    <name type="scientific">Arundo donax</name>
    <name type="common">Giant reed</name>
    <name type="synonym">Donax arundinaceus</name>
    <dbReference type="NCBI Taxonomy" id="35708"/>
    <lineage>
        <taxon>Eukaryota</taxon>
        <taxon>Viridiplantae</taxon>
        <taxon>Streptophyta</taxon>
        <taxon>Embryophyta</taxon>
        <taxon>Tracheophyta</taxon>
        <taxon>Spermatophyta</taxon>
        <taxon>Magnoliopsida</taxon>
        <taxon>Liliopsida</taxon>
        <taxon>Poales</taxon>
        <taxon>Poaceae</taxon>
        <taxon>PACMAD clade</taxon>
        <taxon>Arundinoideae</taxon>
        <taxon>Arundineae</taxon>
        <taxon>Arundo</taxon>
    </lineage>
</organism>
<protein>
    <submittedName>
        <fullName evidence="2">Uncharacterized protein</fullName>
    </submittedName>
</protein>
<feature type="compositionally biased region" description="Polar residues" evidence="1">
    <location>
        <begin position="13"/>
        <end position="28"/>
    </location>
</feature>
<evidence type="ECO:0000313" key="2">
    <source>
        <dbReference type="EMBL" id="JAE28641.1"/>
    </source>
</evidence>
<evidence type="ECO:0000256" key="1">
    <source>
        <dbReference type="SAM" id="MobiDB-lite"/>
    </source>
</evidence>